<evidence type="ECO:0008006" key="5">
    <source>
        <dbReference type="Google" id="ProtNLM"/>
    </source>
</evidence>
<feature type="chain" id="PRO_5045268907" description="DUF2946 domain-containing protein" evidence="2">
    <location>
        <begin position="20"/>
        <end position="117"/>
    </location>
</feature>
<reference evidence="3 4" key="1">
    <citation type="submission" date="2023-02" db="EMBL/GenBank/DDBJ databases">
        <title>Gemone sequence of Telluria chitinolytica ACM 3522T.</title>
        <authorList>
            <person name="Frediansyah A."/>
            <person name="Miess H."/>
            <person name="Gross H."/>
        </authorList>
    </citation>
    <scope>NUCLEOTIDE SEQUENCE [LARGE SCALE GENOMIC DNA]</scope>
    <source>
        <strain evidence="3 4">ACM 3522</strain>
    </source>
</reference>
<gene>
    <name evidence="3" type="ORF">PX653_26820</name>
</gene>
<dbReference type="EMBL" id="CP119083">
    <property type="protein sequence ID" value="WEF32961.1"/>
    <property type="molecule type" value="Genomic_DNA"/>
</dbReference>
<evidence type="ECO:0000256" key="2">
    <source>
        <dbReference type="SAM" id="SignalP"/>
    </source>
</evidence>
<dbReference type="RefSeq" id="WP_277415676.1">
    <property type="nucleotide sequence ID" value="NZ_CP119083.1"/>
</dbReference>
<proteinExistence type="predicted"/>
<evidence type="ECO:0000313" key="4">
    <source>
        <dbReference type="Proteomes" id="UP001216510"/>
    </source>
</evidence>
<evidence type="ECO:0000313" key="3">
    <source>
        <dbReference type="EMBL" id="WEF32961.1"/>
    </source>
</evidence>
<feature type="signal peptide" evidence="2">
    <location>
        <begin position="1"/>
        <end position="19"/>
    </location>
</feature>
<sequence>MRHLLCLLLMLCLPLQSFALQWEHVLAGDITLAHEVEHDEHVQHHHDADGTVHYDNSEDSAHHVQDHSCTPQPAAMPLPLPALVVPEPVGFLRPAGTAAPPDPLLDCPHRPPSRALG</sequence>
<keyword evidence="2" id="KW-0732">Signal</keyword>
<feature type="region of interest" description="Disordered" evidence="1">
    <location>
        <begin position="91"/>
        <end position="117"/>
    </location>
</feature>
<feature type="region of interest" description="Disordered" evidence="1">
    <location>
        <begin position="42"/>
        <end position="77"/>
    </location>
</feature>
<name>A0ABY8BDB3_9BURK</name>
<accession>A0ABY8BDB3</accession>
<keyword evidence="4" id="KW-1185">Reference proteome</keyword>
<feature type="compositionally biased region" description="Basic and acidic residues" evidence="1">
    <location>
        <begin position="42"/>
        <end position="66"/>
    </location>
</feature>
<dbReference type="Proteomes" id="UP001216510">
    <property type="component" value="Chromosome"/>
</dbReference>
<evidence type="ECO:0000256" key="1">
    <source>
        <dbReference type="SAM" id="MobiDB-lite"/>
    </source>
</evidence>
<protein>
    <recommendedName>
        <fullName evidence="5">DUF2946 domain-containing protein</fullName>
    </recommendedName>
</protein>
<organism evidence="3 4">
    <name type="scientific">Pseudoduganella chitinolytica</name>
    <dbReference type="NCBI Taxonomy" id="34070"/>
    <lineage>
        <taxon>Bacteria</taxon>
        <taxon>Pseudomonadati</taxon>
        <taxon>Pseudomonadota</taxon>
        <taxon>Betaproteobacteria</taxon>
        <taxon>Burkholderiales</taxon>
        <taxon>Oxalobacteraceae</taxon>
        <taxon>Telluria group</taxon>
        <taxon>Pseudoduganella</taxon>
    </lineage>
</organism>